<reference evidence="1 2" key="1">
    <citation type="submission" date="2017-02" db="EMBL/GenBank/DDBJ databases">
        <title>Acinetobacter sp. ANC 4945, whole genome shotgun sequencing project.</title>
        <authorList>
            <person name="Radolfova-Krizova L."/>
            <person name="Al Atrouni A."/>
            <person name="Nemec A."/>
        </authorList>
    </citation>
    <scope>NUCLEOTIDE SEQUENCE [LARGE SCALE GENOMIC DNA]</scope>
    <source>
        <strain evidence="1 2">ANC 4945</strain>
    </source>
</reference>
<proteinExistence type="predicted"/>
<protein>
    <recommendedName>
        <fullName evidence="3">Acetoacetate decarboxylase</fullName>
    </recommendedName>
</protein>
<evidence type="ECO:0000313" key="2">
    <source>
        <dbReference type="Proteomes" id="UP000191160"/>
    </source>
</evidence>
<evidence type="ECO:0000313" key="1">
    <source>
        <dbReference type="EMBL" id="OOV84992.1"/>
    </source>
</evidence>
<dbReference type="InterPro" id="IPR023375">
    <property type="entry name" value="ADC_dom_sf"/>
</dbReference>
<dbReference type="Proteomes" id="UP000191160">
    <property type="component" value="Unassembled WGS sequence"/>
</dbReference>
<accession>A0A1T1H553</accession>
<keyword evidence="2" id="KW-1185">Reference proteome</keyword>
<name>A0A1T1H553_9GAMM</name>
<dbReference type="PANTHER" id="PTHR40518:SF1">
    <property type="entry name" value="ACETOACETATE DECARBOXYLASE"/>
    <property type="match status" value="1"/>
</dbReference>
<dbReference type="PANTHER" id="PTHR40518">
    <property type="entry name" value="ACETOACETATE DECARBOXYLASE"/>
    <property type="match status" value="1"/>
</dbReference>
<dbReference type="GO" id="GO:0016829">
    <property type="term" value="F:lyase activity"/>
    <property type="evidence" value="ECO:0007669"/>
    <property type="project" value="InterPro"/>
</dbReference>
<comment type="caution">
    <text evidence="1">The sequence shown here is derived from an EMBL/GenBank/DDBJ whole genome shotgun (WGS) entry which is preliminary data.</text>
</comment>
<sequence>MTQIIPSDTALTHLPPWQLRGDAFILNYWISPSFIQQAQMFRLATSPLGRVVQVLLVRYHDSPVGPYDELLILDHPIWSKKRLSSIPKIYVSTDISVIHGQKLWGIPKELAKFEWQQHDNEVVCTIEVEQQKMQIRLKKSRSQRSFYINSHHIPAAMLQIRQAWEGKRYQFSPKFRGRLSKLKQVEWHNTQEIFPNFAEARLLQSFYVPEFSLVFPAAKIQDK</sequence>
<dbReference type="RefSeq" id="WP_078189491.1">
    <property type="nucleotide sequence ID" value="NZ_JAMCOZ010000017.1"/>
</dbReference>
<gene>
    <name evidence="1" type="ORF">B1202_05090</name>
</gene>
<dbReference type="Gene3D" id="2.40.400.10">
    <property type="entry name" value="Acetoacetate decarboxylase-like"/>
    <property type="match status" value="1"/>
</dbReference>
<dbReference type="SUPFAM" id="SSF160104">
    <property type="entry name" value="Acetoacetate decarboxylase-like"/>
    <property type="match status" value="1"/>
</dbReference>
<evidence type="ECO:0008006" key="3">
    <source>
        <dbReference type="Google" id="ProtNLM"/>
    </source>
</evidence>
<dbReference type="InterPro" id="IPR010451">
    <property type="entry name" value="Acetoacetate_decarboxylase"/>
</dbReference>
<organism evidence="1 2">
    <name type="scientific">Acinetobacter amyesii</name>
    <dbReference type="NCBI Taxonomy" id="2942470"/>
    <lineage>
        <taxon>Bacteria</taxon>
        <taxon>Pseudomonadati</taxon>
        <taxon>Pseudomonadota</taxon>
        <taxon>Gammaproteobacteria</taxon>
        <taxon>Moraxellales</taxon>
        <taxon>Moraxellaceae</taxon>
        <taxon>Acinetobacter</taxon>
    </lineage>
</organism>
<dbReference type="Pfam" id="PF06314">
    <property type="entry name" value="ADC"/>
    <property type="match status" value="1"/>
</dbReference>
<dbReference type="EMBL" id="MVKX01000002">
    <property type="protein sequence ID" value="OOV84992.1"/>
    <property type="molecule type" value="Genomic_DNA"/>
</dbReference>
<dbReference type="AlphaFoldDB" id="A0A1T1H553"/>